<dbReference type="PANTHER" id="PTHR24256">
    <property type="entry name" value="TRYPTASE-RELATED"/>
    <property type="match status" value="1"/>
</dbReference>
<dbReference type="InterPro" id="IPR022700">
    <property type="entry name" value="CLIP"/>
</dbReference>
<organism evidence="10 11">
    <name type="scientific">Zootermopsis nevadensis</name>
    <name type="common">Dampwood termite</name>
    <dbReference type="NCBI Taxonomy" id="136037"/>
    <lineage>
        <taxon>Eukaryota</taxon>
        <taxon>Metazoa</taxon>
        <taxon>Ecdysozoa</taxon>
        <taxon>Arthropoda</taxon>
        <taxon>Hexapoda</taxon>
        <taxon>Insecta</taxon>
        <taxon>Pterygota</taxon>
        <taxon>Neoptera</taxon>
        <taxon>Polyneoptera</taxon>
        <taxon>Dictyoptera</taxon>
        <taxon>Blattodea</taxon>
        <taxon>Blattoidea</taxon>
        <taxon>Termitoidae</taxon>
        <taxon>Termopsidae</taxon>
        <taxon>Zootermopsis</taxon>
    </lineage>
</organism>
<keyword evidence="5" id="KW-0325">Glycoprotein</keyword>
<keyword evidence="3" id="KW-0732">Signal</keyword>
<dbReference type="eggNOG" id="KOG3627">
    <property type="taxonomic scope" value="Eukaryota"/>
</dbReference>
<dbReference type="InterPro" id="IPR043504">
    <property type="entry name" value="Peptidase_S1_PA_chymotrypsin"/>
</dbReference>
<dbReference type="GO" id="GO:0004252">
    <property type="term" value="F:serine-type endopeptidase activity"/>
    <property type="evidence" value="ECO:0007669"/>
    <property type="project" value="UniProtKB-UniRule"/>
</dbReference>
<dbReference type="SUPFAM" id="SSF50494">
    <property type="entry name" value="Trypsin-like serine proteases"/>
    <property type="match status" value="1"/>
</dbReference>
<dbReference type="FunFam" id="2.40.10.10:FF:000054">
    <property type="entry name" value="Complement C1r subcomponent"/>
    <property type="match status" value="1"/>
</dbReference>
<evidence type="ECO:0000256" key="3">
    <source>
        <dbReference type="ARBA" id="ARBA00022729"/>
    </source>
</evidence>
<keyword evidence="7" id="KW-0720">Serine protease</keyword>
<dbReference type="InterPro" id="IPR001254">
    <property type="entry name" value="Trypsin_dom"/>
</dbReference>
<protein>
    <recommendedName>
        <fullName evidence="8">CLIP domain-containing serine protease</fullName>
        <ecNumber evidence="7">3.4.21.-</ecNumber>
    </recommendedName>
</protein>
<dbReference type="EMBL" id="KK853628">
    <property type="protein sequence ID" value="KDR03822.1"/>
    <property type="molecule type" value="Genomic_DNA"/>
</dbReference>
<evidence type="ECO:0000256" key="4">
    <source>
        <dbReference type="ARBA" id="ARBA00023157"/>
    </source>
</evidence>
<dbReference type="InParanoid" id="A0A067QF56"/>
<dbReference type="Pfam" id="PF12032">
    <property type="entry name" value="CLIP"/>
    <property type="match status" value="1"/>
</dbReference>
<dbReference type="AlphaFoldDB" id="A0A067QF56"/>
<evidence type="ECO:0000256" key="5">
    <source>
        <dbReference type="ARBA" id="ARBA00023180"/>
    </source>
</evidence>
<dbReference type="PROSITE" id="PS00135">
    <property type="entry name" value="TRYPSIN_SER"/>
    <property type="match status" value="1"/>
</dbReference>
<keyword evidence="2 8" id="KW-0964">Secreted</keyword>
<gene>
    <name evidence="10" type="ORF">L798_04465</name>
</gene>
<dbReference type="InterPro" id="IPR018114">
    <property type="entry name" value="TRYPSIN_HIS"/>
</dbReference>
<accession>A0A067QF56</accession>
<evidence type="ECO:0000256" key="8">
    <source>
        <dbReference type="RuleBase" id="RU366078"/>
    </source>
</evidence>
<comment type="similarity">
    <text evidence="6 8">Belongs to the peptidase S1 family. CLIP subfamily.</text>
</comment>
<keyword evidence="4" id="KW-1015">Disulfide bond</keyword>
<feature type="non-terminal residue" evidence="10">
    <location>
        <position position="1"/>
    </location>
</feature>
<dbReference type="Pfam" id="PF00089">
    <property type="entry name" value="Trypsin"/>
    <property type="match status" value="1"/>
</dbReference>
<keyword evidence="7" id="KW-0645">Protease</keyword>
<dbReference type="InterPro" id="IPR051487">
    <property type="entry name" value="Ser/Thr_Proteases_Immune/Dev"/>
</dbReference>
<evidence type="ECO:0000313" key="11">
    <source>
        <dbReference type="Proteomes" id="UP000027135"/>
    </source>
</evidence>
<dbReference type="InterPro" id="IPR009003">
    <property type="entry name" value="Peptidase_S1_PA"/>
</dbReference>
<proteinExistence type="inferred from homology"/>
<evidence type="ECO:0000259" key="9">
    <source>
        <dbReference type="PROSITE" id="PS50240"/>
    </source>
</evidence>
<dbReference type="CDD" id="cd00190">
    <property type="entry name" value="Tryp_SPc"/>
    <property type="match status" value="1"/>
</dbReference>
<dbReference type="STRING" id="136037.A0A067QF56"/>
<dbReference type="PROSITE" id="PS50240">
    <property type="entry name" value="TRYPSIN_DOM"/>
    <property type="match status" value="1"/>
</dbReference>
<evidence type="ECO:0000256" key="6">
    <source>
        <dbReference type="ARBA" id="ARBA00024195"/>
    </source>
</evidence>
<dbReference type="PRINTS" id="PR00722">
    <property type="entry name" value="CHYMOTRYPSIN"/>
</dbReference>
<evidence type="ECO:0000256" key="1">
    <source>
        <dbReference type="ARBA" id="ARBA00004613"/>
    </source>
</evidence>
<dbReference type="PROSITE" id="PS00134">
    <property type="entry name" value="TRYPSIN_HIS"/>
    <property type="match status" value="1"/>
</dbReference>
<sequence>YVTLVTALRYRHCFLEGLQCVDLPRCPPIARAVYQNPTLPFALIQLREYICGLNRGTVQVCCHSNSVIYPTPKPRDKEMLPDTSIISHPNFNLINRNCGLGLTDRIVGGMSALPGEFPWLVALQYEVFGELQYLCGGTLISDSYVLTAAHCIAPAINNSSLKLVSLRLGGYNLSSEEDCFPDNSNDPCLGPPRDYVPSELVVHSGFNPNDKTKFRNDVALIRLQTKVELSEYISPVCLPVPGRLTTKKGILSGLNLTVAGWGMTEHSQMSNVIMKVRVPYLDPEICKYNLRGRLVLKGQLCAGGKPKMNACNGDSGGPLIASILSSSGTNICYQVGIVSIGFGSCISSMPSIYTDVEDFIPWILDHIRD</sequence>
<comment type="domain">
    <text evidence="8">The clip domain consists of 35-55 residues which are 'knitted' together usually by 3 conserved disulfide bonds forming a clip-like compact structure.</text>
</comment>
<dbReference type="FunFam" id="2.40.10.10:FF:000028">
    <property type="entry name" value="Serine protease easter"/>
    <property type="match status" value="1"/>
</dbReference>
<keyword evidence="11" id="KW-1185">Reference proteome</keyword>
<dbReference type="InterPro" id="IPR001314">
    <property type="entry name" value="Peptidase_S1A"/>
</dbReference>
<dbReference type="Gene3D" id="2.40.10.10">
    <property type="entry name" value="Trypsin-like serine proteases"/>
    <property type="match status" value="2"/>
</dbReference>
<evidence type="ECO:0000256" key="7">
    <source>
        <dbReference type="RuleBase" id="RU363034"/>
    </source>
</evidence>
<dbReference type="EC" id="3.4.21.-" evidence="7"/>
<comment type="subcellular location">
    <subcellularLocation>
        <location evidence="1 8">Secreted</location>
    </subcellularLocation>
</comment>
<dbReference type="GO" id="GO:0006508">
    <property type="term" value="P:proteolysis"/>
    <property type="evidence" value="ECO:0007669"/>
    <property type="project" value="UniProtKB-KW"/>
</dbReference>
<dbReference type="Proteomes" id="UP000027135">
    <property type="component" value="Unassembled WGS sequence"/>
</dbReference>
<dbReference type="GO" id="GO:0005576">
    <property type="term" value="C:extracellular region"/>
    <property type="evidence" value="ECO:0007669"/>
    <property type="project" value="UniProtKB-SubCell"/>
</dbReference>
<dbReference type="SMART" id="SM00020">
    <property type="entry name" value="Tryp_SPc"/>
    <property type="match status" value="1"/>
</dbReference>
<feature type="domain" description="Peptidase S1" evidence="9">
    <location>
        <begin position="106"/>
        <end position="368"/>
    </location>
</feature>
<reference evidence="10 11" key="1">
    <citation type="journal article" date="2014" name="Nat. Commun.">
        <title>Molecular traces of alternative social organization in a termite genome.</title>
        <authorList>
            <person name="Terrapon N."/>
            <person name="Li C."/>
            <person name="Robertson H.M."/>
            <person name="Ji L."/>
            <person name="Meng X."/>
            <person name="Booth W."/>
            <person name="Chen Z."/>
            <person name="Childers C.P."/>
            <person name="Glastad K.M."/>
            <person name="Gokhale K."/>
            <person name="Gowin J."/>
            <person name="Gronenberg W."/>
            <person name="Hermansen R.A."/>
            <person name="Hu H."/>
            <person name="Hunt B.G."/>
            <person name="Huylmans A.K."/>
            <person name="Khalil S.M."/>
            <person name="Mitchell R.D."/>
            <person name="Munoz-Torres M.C."/>
            <person name="Mustard J.A."/>
            <person name="Pan H."/>
            <person name="Reese J.T."/>
            <person name="Scharf M.E."/>
            <person name="Sun F."/>
            <person name="Vogel H."/>
            <person name="Xiao J."/>
            <person name="Yang W."/>
            <person name="Yang Z."/>
            <person name="Yang Z."/>
            <person name="Zhou J."/>
            <person name="Zhu J."/>
            <person name="Brent C.S."/>
            <person name="Elsik C.G."/>
            <person name="Goodisman M.A."/>
            <person name="Liberles D.A."/>
            <person name="Roe R.M."/>
            <person name="Vargo E.L."/>
            <person name="Vilcinskas A."/>
            <person name="Wang J."/>
            <person name="Bornberg-Bauer E."/>
            <person name="Korb J."/>
            <person name="Zhang G."/>
            <person name="Liebig J."/>
        </authorList>
    </citation>
    <scope>NUCLEOTIDE SEQUENCE [LARGE SCALE GENOMIC DNA]</scope>
    <source>
        <tissue evidence="10">Whole organism</tissue>
    </source>
</reference>
<keyword evidence="7" id="KW-0378">Hydrolase</keyword>
<name>A0A067QF56_ZOONE</name>
<dbReference type="InterPro" id="IPR033116">
    <property type="entry name" value="TRYPSIN_SER"/>
</dbReference>
<evidence type="ECO:0000256" key="2">
    <source>
        <dbReference type="ARBA" id="ARBA00022525"/>
    </source>
</evidence>
<evidence type="ECO:0000313" key="10">
    <source>
        <dbReference type="EMBL" id="KDR03822.1"/>
    </source>
</evidence>